<dbReference type="InterPro" id="IPR023138">
    <property type="entry name" value="NMB0513-like_sf"/>
</dbReference>
<dbReference type="SUPFAM" id="SSF160472">
    <property type="entry name" value="NMB0513-like"/>
    <property type="match status" value="1"/>
</dbReference>
<proteinExistence type="predicted"/>
<reference evidence="2" key="1">
    <citation type="submission" date="2017-04" db="EMBL/GenBank/DDBJ databases">
        <authorList>
            <person name="Varghese N."/>
            <person name="Submissions S."/>
        </authorList>
    </citation>
    <scope>NUCLEOTIDE SEQUENCE [LARGE SCALE GENOMIC DNA]</scope>
    <source>
        <strain evidence="2">DSM 23072</strain>
    </source>
</reference>
<gene>
    <name evidence="1" type="ORF">SAMN05660772_02833</name>
</gene>
<organism evidence="1 2">
    <name type="scientific">Pasteurella testudinis DSM 23072</name>
    <dbReference type="NCBI Taxonomy" id="1122938"/>
    <lineage>
        <taxon>Bacteria</taxon>
        <taxon>Pseudomonadati</taxon>
        <taxon>Pseudomonadota</taxon>
        <taxon>Gammaproteobacteria</taxon>
        <taxon>Pasteurellales</taxon>
        <taxon>Pasteurellaceae</taxon>
        <taxon>Pasteurella</taxon>
    </lineage>
</organism>
<evidence type="ECO:0000313" key="1">
    <source>
        <dbReference type="EMBL" id="SMB88586.1"/>
    </source>
</evidence>
<protein>
    <submittedName>
        <fullName evidence="1">Uncharacterized protein</fullName>
    </submittedName>
</protein>
<evidence type="ECO:0000313" key="2">
    <source>
        <dbReference type="Proteomes" id="UP000192408"/>
    </source>
</evidence>
<accession>A0A1W1V5J5</accession>
<dbReference type="EMBL" id="FWWV01000050">
    <property type="protein sequence ID" value="SMB88586.1"/>
    <property type="molecule type" value="Genomic_DNA"/>
</dbReference>
<dbReference type="InterPro" id="IPR007670">
    <property type="entry name" value="DUF596"/>
</dbReference>
<dbReference type="RefSeq" id="WP_084257822.1">
    <property type="nucleotide sequence ID" value="NZ_FWWV01000050.1"/>
</dbReference>
<name>A0A1W1V5J5_9PAST</name>
<dbReference type="AlphaFoldDB" id="A0A1W1V5J5"/>
<dbReference type="Pfam" id="PF04591">
    <property type="entry name" value="DUF596"/>
    <property type="match status" value="1"/>
</dbReference>
<sequence>MKKVIYQLIYLNSKGFGLNTLFHNFQHFFGSIHEEPRVKEWFLSLMEEFMYKGYFKLYENDRALPGSIEEQIDFLRRKWPVYYNENEPRHDIDNLWWLIEAPNVFWIERNFEECQ</sequence>
<keyword evidence="2" id="KW-1185">Reference proteome</keyword>
<dbReference type="Proteomes" id="UP000192408">
    <property type="component" value="Unassembled WGS sequence"/>
</dbReference>
<dbReference type="STRING" id="1122938.SAMN05660772_02833"/>
<dbReference type="Gene3D" id="1.10.3510.10">
    <property type="entry name" value="NMB0513-like"/>
    <property type="match status" value="1"/>
</dbReference>